<accession>A0A9D4FVF1</accession>
<dbReference type="EMBL" id="JAIWYP010000006">
    <property type="protein sequence ID" value="KAH3803801.1"/>
    <property type="molecule type" value="Genomic_DNA"/>
</dbReference>
<dbReference type="Proteomes" id="UP000828390">
    <property type="component" value="Unassembled WGS sequence"/>
</dbReference>
<protein>
    <submittedName>
        <fullName evidence="1">Uncharacterized protein</fullName>
    </submittedName>
</protein>
<gene>
    <name evidence="1" type="ORF">DPMN_132069</name>
</gene>
<reference evidence="1" key="2">
    <citation type="submission" date="2020-11" db="EMBL/GenBank/DDBJ databases">
        <authorList>
            <person name="McCartney M.A."/>
            <person name="Auch B."/>
            <person name="Kono T."/>
            <person name="Mallez S."/>
            <person name="Becker A."/>
            <person name="Gohl D.M."/>
            <person name="Silverstein K.A.T."/>
            <person name="Koren S."/>
            <person name="Bechman K.B."/>
            <person name="Herman A."/>
            <person name="Abrahante J.E."/>
            <person name="Garbe J."/>
        </authorList>
    </citation>
    <scope>NUCLEOTIDE SEQUENCE</scope>
    <source>
        <strain evidence="1">Duluth1</strain>
        <tissue evidence="1">Whole animal</tissue>
    </source>
</reference>
<name>A0A9D4FVF1_DREPO</name>
<comment type="caution">
    <text evidence="1">The sequence shown here is derived from an EMBL/GenBank/DDBJ whole genome shotgun (WGS) entry which is preliminary data.</text>
</comment>
<evidence type="ECO:0000313" key="2">
    <source>
        <dbReference type="Proteomes" id="UP000828390"/>
    </source>
</evidence>
<evidence type="ECO:0000313" key="1">
    <source>
        <dbReference type="EMBL" id="KAH3803801.1"/>
    </source>
</evidence>
<reference evidence="1" key="1">
    <citation type="journal article" date="2019" name="bioRxiv">
        <title>The Genome of the Zebra Mussel, Dreissena polymorpha: A Resource for Invasive Species Research.</title>
        <authorList>
            <person name="McCartney M.A."/>
            <person name="Auch B."/>
            <person name="Kono T."/>
            <person name="Mallez S."/>
            <person name="Zhang Y."/>
            <person name="Obille A."/>
            <person name="Becker A."/>
            <person name="Abrahante J.E."/>
            <person name="Garbe J."/>
            <person name="Badalamenti J.P."/>
            <person name="Herman A."/>
            <person name="Mangelson H."/>
            <person name="Liachko I."/>
            <person name="Sullivan S."/>
            <person name="Sone E.D."/>
            <person name="Koren S."/>
            <person name="Silverstein K.A.T."/>
            <person name="Beckman K.B."/>
            <person name="Gohl D.M."/>
        </authorList>
    </citation>
    <scope>NUCLEOTIDE SEQUENCE</scope>
    <source>
        <strain evidence="1">Duluth1</strain>
        <tissue evidence="1">Whole animal</tissue>
    </source>
</reference>
<sequence>MQQYYQGVESDFEHVTFPDKKYKINESMCTYVQSKNTLVLTDRFANTVHMYDNVNGTSKAVTDRNILQPRDACVGPGDTVLVCSEMKDSIVHPTASRSRRPLFIFSSFSLEMYDY</sequence>
<keyword evidence="2" id="KW-1185">Reference proteome</keyword>
<proteinExistence type="predicted"/>
<organism evidence="1 2">
    <name type="scientific">Dreissena polymorpha</name>
    <name type="common">Zebra mussel</name>
    <name type="synonym">Mytilus polymorpha</name>
    <dbReference type="NCBI Taxonomy" id="45954"/>
    <lineage>
        <taxon>Eukaryota</taxon>
        <taxon>Metazoa</taxon>
        <taxon>Spiralia</taxon>
        <taxon>Lophotrochozoa</taxon>
        <taxon>Mollusca</taxon>
        <taxon>Bivalvia</taxon>
        <taxon>Autobranchia</taxon>
        <taxon>Heteroconchia</taxon>
        <taxon>Euheterodonta</taxon>
        <taxon>Imparidentia</taxon>
        <taxon>Neoheterodontei</taxon>
        <taxon>Myida</taxon>
        <taxon>Dreissenoidea</taxon>
        <taxon>Dreissenidae</taxon>
        <taxon>Dreissena</taxon>
    </lineage>
</organism>
<dbReference type="AlphaFoldDB" id="A0A9D4FVF1"/>